<organism evidence="7 8">
    <name type="scientific">Spirochaeta africana (strain ATCC 700263 / DSM 8902 / Z-7692)</name>
    <dbReference type="NCBI Taxonomy" id="889378"/>
    <lineage>
        <taxon>Bacteria</taxon>
        <taxon>Pseudomonadati</taxon>
        <taxon>Spirochaetota</taxon>
        <taxon>Spirochaetia</taxon>
        <taxon>Spirochaetales</taxon>
        <taxon>Spirochaetaceae</taxon>
        <taxon>Spirochaeta</taxon>
    </lineage>
</organism>
<gene>
    <name evidence="7" type="ordered locus">Spiaf_0157</name>
</gene>
<dbReference type="eggNOG" id="COG0840">
    <property type="taxonomic scope" value="Bacteria"/>
</dbReference>
<feature type="transmembrane region" description="Helical" evidence="4">
    <location>
        <begin position="113"/>
        <end position="131"/>
    </location>
</feature>
<dbReference type="PROSITE" id="PS50111">
    <property type="entry name" value="CHEMOTAXIS_TRANSDUC_2"/>
    <property type="match status" value="1"/>
</dbReference>
<dbReference type="KEGG" id="sfc:Spiaf_0157"/>
<dbReference type="InterPro" id="IPR051310">
    <property type="entry name" value="MCP_chemotaxis"/>
</dbReference>
<evidence type="ECO:0000259" key="5">
    <source>
        <dbReference type="PROSITE" id="PS50111"/>
    </source>
</evidence>
<evidence type="ECO:0000256" key="4">
    <source>
        <dbReference type="SAM" id="Phobius"/>
    </source>
</evidence>
<dbReference type="PRINTS" id="PR00260">
    <property type="entry name" value="CHEMTRNSDUCR"/>
</dbReference>
<dbReference type="Proteomes" id="UP000007383">
    <property type="component" value="Chromosome"/>
</dbReference>
<keyword evidence="8" id="KW-1185">Reference proteome</keyword>
<dbReference type="HOGENOM" id="CLU_025264_0_0_12"/>
<keyword evidence="1" id="KW-0145">Chemotaxis</keyword>
<dbReference type="STRING" id="889378.Spiaf_0157"/>
<dbReference type="GO" id="GO:0004888">
    <property type="term" value="F:transmembrane signaling receptor activity"/>
    <property type="evidence" value="ECO:0007669"/>
    <property type="project" value="InterPro"/>
</dbReference>
<dbReference type="EMBL" id="CP003282">
    <property type="protein sequence ID" value="AFG36266.1"/>
    <property type="molecule type" value="Genomic_DNA"/>
</dbReference>
<dbReference type="GO" id="GO:0005886">
    <property type="term" value="C:plasma membrane"/>
    <property type="evidence" value="ECO:0007669"/>
    <property type="project" value="TreeGrafter"/>
</dbReference>
<dbReference type="SUPFAM" id="SSF58104">
    <property type="entry name" value="Methyl-accepting chemotaxis protein (MCP) signaling domain"/>
    <property type="match status" value="2"/>
</dbReference>
<evidence type="ECO:0000313" key="8">
    <source>
        <dbReference type="Proteomes" id="UP000007383"/>
    </source>
</evidence>
<accession>H9UFH3</accession>
<dbReference type="CDD" id="cd11386">
    <property type="entry name" value="MCP_signal"/>
    <property type="match status" value="1"/>
</dbReference>
<dbReference type="OrthoDB" id="366232at2"/>
<feature type="transmembrane region" description="Helical" evidence="4">
    <location>
        <begin position="51"/>
        <end position="74"/>
    </location>
</feature>
<feature type="transmembrane region" description="Helical" evidence="4">
    <location>
        <begin position="143"/>
        <end position="168"/>
    </location>
</feature>
<dbReference type="InterPro" id="IPR004089">
    <property type="entry name" value="MCPsignal_dom"/>
</dbReference>
<feature type="transmembrane region" description="Helical" evidence="4">
    <location>
        <begin position="200"/>
        <end position="219"/>
    </location>
</feature>
<evidence type="ECO:0000256" key="1">
    <source>
        <dbReference type="ARBA" id="ARBA00022500"/>
    </source>
</evidence>
<dbReference type="SMART" id="SM00283">
    <property type="entry name" value="MA"/>
    <property type="match status" value="1"/>
</dbReference>
<reference evidence="8" key="1">
    <citation type="journal article" date="2013" name="Stand. Genomic Sci.">
        <title>Complete genome sequence of the halophilic bacterium Spirochaeta africana type strain (Z-7692(T)) from the alkaline Lake Magadi in the East African Rift.</title>
        <authorList>
            <person name="Liolos K."/>
            <person name="Abt B."/>
            <person name="Scheuner C."/>
            <person name="Teshima H."/>
            <person name="Held B."/>
            <person name="Lapidus A."/>
            <person name="Nolan M."/>
            <person name="Lucas S."/>
            <person name="Deshpande S."/>
            <person name="Cheng J.F."/>
            <person name="Tapia R."/>
            <person name="Goodwin L.A."/>
            <person name="Pitluck S."/>
            <person name="Pagani I."/>
            <person name="Ivanova N."/>
            <person name="Mavromatis K."/>
            <person name="Mikhailova N."/>
            <person name="Huntemann M."/>
            <person name="Pati A."/>
            <person name="Chen A."/>
            <person name="Palaniappan K."/>
            <person name="Land M."/>
            <person name="Rohde M."/>
            <person name="Tindall B.J."/>
            <person name="Detter J.C."/>
            <person name="Goker M."/>
            <person name="Bristow J."/>
            <person name="Eisen J.A."/>
            <person name="Markowitz V."/>
            <person name="Hugenholtz P."/>
            <person name="Woyke T."/>
            <person name="Klenk H.P."/>
            <person name="Kyrpides N.C."/>
        </authorList>
    </citation>
    <scope>NUCLEOTIDE SEQUENCE</scope>
    <source>
        <strain evidence="8">ATCC 700263 / DSM 8902 / Z-7692</strain>
    </source>
</reference>
<evidence type="ECO:0000313" key="7">
    <source>
        <dbReference type="EMBL" id="AFG36266.1"/>
    </source>
</evidence>
<feature type="domain" description="Methyl-accepting transducer" evidence="5">
    <location>
        <begin position="398"/>
        <end position="662"/>
    </location>
</feature>
<keyword evidence="4" id="KW-0812">Transmembrane</keyword>
<evidence type="ECO:0000256" key="3">
    <source>
        <dbReference type="PROSITE-ProRule" id="PRU00284"/>
    </source>
</evidence>
<evidence type="ECO:0000256" key="2">
    <source>
        <dbReference type="ARBA" id="ARBA00029447"/>
    </source>
</evidence>
<dbReference type="RefSeq" id="WP_014454264.1">
    <property type="nucleotide sequence ID" value="NC_017098.1"/>
</dbReference>
<dbReference type="InterPro" id="IPR004090">
    <property type="entry name" value="Chemotax_Me-accpt_rcpt"/>
</dbReference>
<keyword evidence="3" id="KW-0807">Transducer</keyword>
<dbReference type="AlphaFoldDB" id="H9UFH3"/>
<comment type="similarity">
    <text evidence="2">Belongs to the methyl-accepting chemotaxis (MCP) protein family.</text>
</comment>
<dbReference type="Pfam" id="PF00015">
    <property type="entry name" value="MCPsignal"/>
    <property type="match status" value="1"/>
</dbReference>
<feature type="domain" description="HAMP" evidence="6">
    <location>
        <begin position="297"/>
        <end position="351"/>
    </location>
</feature>
<dbReference type="PROSITE" id="PS50885">
    <property type="entry name" value="HAMP"/>
    <property type="match status" value="1"/>
</dbReference>
<dbReference type="PATRIC" id="fig|889378.3.peg.160"/>
<dbReference type="GO" id="GO:0007165">
    <property type="term" value="P:signal transduction"/>
    <property type="evidence" value="ECO:0007669"/>
    <property type="project" value="UniProtKB-KW"/>
</dbReference>
<dbReference type="Gene3D" id="1.10.287.950">
    <property type="entry name" value="Methyl-accepting chemotaxis protein"/>
    <property type="match status" value="1"/>
</dbReference>
<keyword evidence="4" id="KW-1133">Transmembrane helix</keyword>
<dbReference type="PANTHER" id="PTHR43531">
    <property type="entry name" value="PROTEIN ICFG"/>
    <property type="match status" value="1"/>
</dbReference>
<dbReference type="PANTHER" id="PTHR43531:SF11">
    <property type="entry name" value="METHYL-ACCEPTING CHEMOTAXIS PROTEIN 3"/>
    <property type="match status" value="1"/>
</dbReference>
<name>H9UFH3_SPIAZ</name>
<dbReference type="InterPro" id="IPR003660">
    <property type="entry name" value="HAMP_dom"/>
</dbReference>
<protein>
    <submittedName>
        <fullName evidence="7">Methyl-accepting chemotaxis protein</fullName>
    </submittedName>
</protein>
<evidence type="ECO:0000259" key="6">
    <source>
        <dbReference type="PROSITE" id="PS50885"/>
    </source>
</evidence>
<feature type="transmembrane region" description="Helical" evidence="4">
    <location>
        <begin position="273"/>
        <end position="295"/>
    </location>
</feature>
<dbReference type="Gene3D" id="6.10.340.10">
    <property type="match status" value="1"/>
</dbReference>
<proteinExistence type="inferred from homology"/>
<sequence length="690" mass="75758">MAKKHLNLYKDFRFRVALTVILVVLATLVFQNTLLLYPPFAMMDLPNFSAVFLNMLVTLMAVAVPVIAVLAFIVTRTLQPLHAAVAALTAGKDLDESAYFAARRSVASLWRNVFFANLAGYFLAWIVGVIFDLTSVLNVHGVLQLLFVLSIAALAAMLQHSIILMLIARPRALLRIYSIDTRRDVRGMSITTRSVQQMRIIAAFLVMTMAFGFLQIYSIEHRFRNLMTRTATGEISLQQAEDMYYQSLSRIPGFEVARGDFNIIEYRPQADRFTLILVGYILLLSLLAGGIHYLASRAMLGQLLLIRRKLQQLVQGDAELSRKIEIIEFDEVGDIVSYLNEFMGQVRELLETIVSASRQAADSSSTLQGVIHKTGDATSRMVAAVEQVSSNADEQMKSVQSTGDDIRGILSSLETISNQVTTQASFVEQTSSSVNEMAASIDSVTQAAQKTNTVSEELTRVAHEGSDAVKRAIEAIREIEGSSQQINEIVTVISKIAAQTNMLAMNAAIEAAHAGDAGRGFAVVAEEVRNLAENSSKSAKGITSQIKSMLERIENGVALSENAGVSLDRISQDIEQTNSLVAEISLATKEQNAGTTEILQSITSLVESTQTISEVVGTQRQRSEAMKQSVTELIQAFSEIQTATNRQAQDNTEIASSVEYMQKIAAENEDVVGRLRSVLERYSLQFEATD</sequence>
<keyword evidence="4" id="KW-0472">Membrane</keyword>
<dbReference type="GO" id="GO:0006935">
    <property type="term" value="P:chemotaxis"/>
    <property type="evidence" value="ECO:0007669"/>
    <property type="project" value="UniProtKB-KW"/>
</dbReference>
<feature type="transmembrane region" description="Helical" evidence="4">
    <location>
        <begin position="12"/>
        <end position="31"/>
    </location>
</feature>